<comment type="function">
    <text evidence="7">Possible subunit of a heme lyase.</text>
</comment>
<keyword evidence="5" id="KW-0201">Cytochrome c-type biogenesis</keyword>
<keyword evidence="7" id="KW-1133">Transmembrane helix</keyword>
<dbReference type="AlphaFoldDB" id="A0A366EHN1"/>
<comment type="similarity">
    <text evidence="1 7">Belongs to the CcmH/CycL/Ccl2/NrfF family.</text>
</comment>
<feature type="transmembrane region" description="Helical" evidence="7">
    <location>
        <begin position="108"/>
        <end position="128"/>
    </location>
</feature>
<name>A0A366EHN1_9HYPH</name>
<proteinExistence type="inferred from homology"/>
<evidence type="ECO:0000259" key="8">
    <source>
        <dbReference type="Pfam" id="PF03918"/>
    </source>
</evidence>
<evidence type="ECO:0000313" key="10">
    <source>
        <dbReference type="Proteomes" id="UP000253529"/>
    </source>
</evidence>
<dbReference type="InterPro" id="IPR051263">
    <property type="entry name" value="C-type_cytochrome_biogenesis"/>
</dbReference>
<feature type="domain" description="CcmH/CycL/Ccl2/NrfF N-terminal" evidence="8">
    <location>
        <begin position="13"/>
        <end position="150"/>
    </location>
</feature>
<evidence type="ECO:0000256" key="1">
    <source>
        <dbReference type="ARBA" id="ARBA00010342"/>
    </source>
</evidence>
<dbReference type="GO" id="GO:0017004">
    <property type="term" value="P:cytochrome complex assembly"/>
    <property type="evidence" value="ECO:0007669"/>
    <property type="project" value="UniProtKB-KW"/>
</dbReference>
<feature type="signal peptide" evidence="7">
    <location>
        <begin position="1"/>
        <end position="24"/>
    </location>
</feature>
<evidence type="ECO:0000256" key="2">
    <source>
        <dbReference type="ARBA" id="ARBA00022617"/>
    </source>
</evidence>
<keyword evidence="7" id="KW-0472">Membrane</keyword>
<gene>
    <name evidence="9" type="ORF">DFR50_1631</name>
</gene>
<dbReference type="CDD" id="cd16378">
    <property type="entry name" value="CcmH_N"/>
    <property type="match status" value="1"/>
</dbReference>
<dbReference type="Pfam" id="PF03918">
    <property type="entry name" value="CcmH"/>
    <property type="match status" value="1"/>
</dbReference>
<evidence type="ECO:0000256" key="4">
    <source>
        <dbReference type="ARBA" id="ARBA00022729"/>
    </source>
</evidence>
<dbReference type="PANTHER" id="PTHR47870">
    <property type="entry name" value="CYTOCHROME C-TYPE BIOGENESIS PROTEIN CCMH"/>
    <property type="match status" value="1"/>
</dbReference>
<organism evidence="9 10">
    <name type="scientific">Roseiarcus fermentans</name>
    <dbReference type="NCBI Taxonomy" id="1473586"/>
    <lineage>
        <taxon>Bacteria</taxon>
        <taxon>Pseudomonadati</taxon>
        <taxon>Pseudomonadota</taxon>
        <taxon>Alphaproteobacteria</taxon>
        <taxon>Hyphomicrobiales</taxon>
        <taxon>Roseiarcaceae</taxon>
        <taxon>Roseiarcus</taxon>
    </lineage>
</organism>
<comment type="caution">
    <text evidence="9">The sequence shown here is derived from an EMBL/GenBank/DDBJ whole genome shotgun (WGS) entry which is preliminary data.</text>
</comment>
<dbReference type="GO" id="GO:0046872">
    <property type="term" value="F:metal ion binding"/>
    <property type="evidence" value="ECO:0007669"/>
    <property type="project" value="UniProtKB-KW"/>
</dbReference>
<dbReference type="PANTHER" id="PTHR47870:SF1">
    <property type="entry name" value="CYTOCHROME C-TYPE BIOGENESIS PROTEIN CCMH"/>
    <property type="match status" value="1"/>
</dbReference>
<accession>A0A366EHN1</accession>
<evidence type="ECO:0000256" key="6">
    <source>
        <dbReference type="ARBA" id="ARBA00023004"/>
    </source>
</evidence>
<dbReference type="InterPro" id="IPR005616">
    <property type="entry name" value="CcmH/CycL/Ccl2/NrfF_N"/>
</dbReference>
<reference evidence="9 10" key="1">
    <citation type="submission" date="2018-06" db="EMBL/GenBank/DDBJ databases">
        <title>Genomic Encyclopedia of Type Strains, Phase IV (KMG-IV): sequencing the most valuable type-strain genomes for metagenomic binning, comparative biology and taxonomic classification.</title>
        <authorList>
            <person name="Goeker M."/>
        </authorList>
    </citation>
    <scope>NUCLEOTIDE SEQUENCE [LARGE SCALE GENOMIC DNA]</scope>
    <source>
        <strain evidence="9 10">DSM 24875</strain>
    </source>
</reference>
<keyword evidence="7" id="KW-0812">Transmembrane</keyword>
<evidence type="ECO:0000313" key="9">
    <source>
        <dbReference type="EMBL" id="RBP00935.1"/>
    </source>
</evidence>
<keyword evidence="3 7" id="KW-0479">Metal-binding</keyword>
<keyword evidence="4 7" id="KW-0732">Signal</keyword>
<evidence type="ECO:0000256" key="5">
    <source>
        <dbReference type="ARBA" id="ARBA00022748"/>
    </source>
</evidence>
<dbReference type="GO" id="GO:0005886">
    <property type="term" value="C:plasma membrane"/>
    <property type="evidence" value="ECO:0007669"/>
    <property type="project" value="TreeGrafter"/>
</dbReference>
<sequence length="155" mass="16800">MTFARGLRPIGLALLLALSAPALAVQPDEVMKDPALEARARALSAELRCMVCQNQSIDDSDAPLARDIRLLIRERIGAGGSNDAVRAYLVSRYGDFILLKPPVKPETLLLWLSAPLTLGAGLAAVWFARRRAPRAVEALTDEEEARLAALTEADR</sequence>
<feature type="chain" id="PRO_5016486715" description="Cytochrome c-type biogenesis protein" evidence="7">
    <location>
        <begin position="25"/>
        <end position="155"/>
    </location>
</feature>
<dbReference type="RefSeq" id="WP_113894082.1">
    <property type="nucleotide sequence ID" value="NZ_QNRK01000063.1"/>
</dbReference>
<evidence type="ECO:0000256" key="3">
    <source>
        <dbReference type="ARBA" id="ARBA00022723"/>
    </source>
</evidence>
<keyword evidence="6 7" id="KW-0408">Iron</keyword>
<keyword evidence="2 7" id="KW-0349">Heme</keyword>
<dbReference type="Proteomes" id="UP000253529">
    <property type="component" value="Unassembled WGS sequence"/>
</dbReference>
<dbReference type="Gene3D" id="1.10.8.640">
    <property type="entry name" value="Cytochrome C biogenesis protein"/>
    <property type="match status" value="1"/>
</dbReference>
<protein>
    <recommendedName>
        <fullName evidence="7">Cytochrome c-type biogenesis protein</fullName>
    </recommendedName>
</protein>
<dbReference type="EMBL" id="QNRK01000063">
    <property type="protein sequence ID" value="RBP00935.1"/>
    <property type="molecule type" value="Genomic_DNA"/>
</dbReference>
<keyword evidence="10" id="KW-1185">Reference proteome</keyword>
<dbReference type="InterPro" id="IPR038297">
    <property type="entry name" value="CcmH/CycL/NrfF/Ccl2_sf"/>
</dbReference>
<dbReference type="OrthoDB" id="9804975at2"/>
<evidence type="ECO:0000256" key="7">
    <source>
        <dbReference type="RuleBase" id="RU364112"/>
    </source>
</evidence>